<name>A0A927G6K5_9MICO</name>
<feature type="transmembrane region" description="Helical" evidence="1">
    <location>
        <begin position="12"/>
        <end position="30"/>
    </location>
</feature>
<protein>
    <submittedName>
        <fullName evidence="2">Uncharacterized protein</fullName>
    </submittedName>
</protein>
<dbReference type="AlphaFoldDB" id="A0A927G6K5"/>
<evidence type="ECO:0000313" key="2">
    <source>
        <dbReference type="EMBL" id="MBD8077688.1"/>
    </source>
</evidence>
<proteinExistence type="predicted"/>
<keyword evidence="3" id="KW-1185">Reference proteome</keyword>
<accession>A0A927G6K5</accession>
<organism evidence="2 3">
    <name type="scientific">Cellulosimicrobium arenosum</name>
    <dbReference type="NCBI Taxonomy" id="2708133"/>
    <lineage>
        <taxon>Bacteria</taxon>
        <taxon>Bacillati</taxon>
        <taxon>Actinomycetota</taxon>
        <taxon>Actinomycetes</taxon>
        <taxon>Micrococcales</taxon>
        <taxon>Promicromonosporaceae</taxon>
        <taxon>Cellulosimicrobium</taxon>
    </lineage>
</organism>
<sequence>MSTRRVTTPEAIAYVLVIALSIALVFALLGRPAPEPLAEPEPTTSTEPTTTATSAAIPLALHPEWGGWDTQVQECAFHDGISAYAVVRFSDRTQDDLGILDATYTVECYGDPS</sequence>
<reference evidence="2" key="2">
    <citation type="submission" date="2020-09" db="EMBL/GenBank/DDBJ databases">
        <authorList>
            <person name="Yu Y."/>
        </authorList>
    </citation>
    <scope>NUCLEOTIDE SEQUENCE</scope>
    <source>
        <strain evidence="2">KCTC 49039</strain>
    </source>
</reference>
<keyword evidence="1" id="KW-1133">Transmembrane helix</keyword>
<keyword evidence="1" id="KW-0472">Membrane</keyword>
<keyword evidence="1" id="KW-0812">Transmembrane</keyword>
<evidence type="ECO:0000313" key="3">
    <source>
        <dbReference type="Proteomes" id="UP000610846"/>
    </source>
</evidence>
<gene>
    <name evidence="2" type="ORF">IF651_01255</name>
</gene>
<comment type="caution">
    <text evidence="2">The sequence shown here is derived from an EMBL/GenBank/DDBJ whole genome shotgun (WGS) entry which is preliminary data.</text>
</comment>
<evidence type="ECO:0000256" key="1">
    <source>
        <dbReference type="SAM" id="Phobius"/>
    </source>
</evidence>
<dbReference type="Proteomes" id="UP000610846">
    <property type="component" value="Unassembled WGS sequence"/>
</dbReference>
<dbReference type="RefSeq" id="WP_191827254.1">
    <property type="nucleotide sequence ID" value="NZ_JACYHB010000001.1"/>
</dbReference>
<reference evidence="2" key="1">
    <citation type="journal article" date="2018" name="Curr. Microbiol.">
        <title>Cellulosimicrobium arenosum sp. nov., Isolated from Marine Sediment Sand.</title>
        <authorList>
            <person name="Oh M."/>
            <person name="Kim J.H."/>
            <person name="Yoon J.H."/>
            <person name="Schumann P."/>
            <person name="Kim W."/>
        </authorList>
    </citation>
    <scope>NUCLEOTIDE SEQUENCE</scope>
    <source>
        <strain evidence="2">KCTC 49039</strain>
    </source>
</reference>
<dbReference type="EMBL" id="JACYHB010000001">
    <property type="protein sequence ID" value="MBD8077688.1"/>
    <property type="molecule type" value="Genomic_DNA"/>
</dbReference>